<gene>
    <name evidence="1" type="ORF">SDC9_85268</name>
</gene>
<sequence>MARRPCLRHRNGSGAFVQLAVMSAVSSNRIGRRWVVFLRRPRRRHRRVDLVPVVVQSLRDVIGAFLVRHRVILE</sequence>
<organism evidence="1">
    <name type="scientific">bioreactor metagenome</name>
    <dbReference type="NCBI Taxonomy" id="1076179"/>
    <lineage>
        <taxon>unclassified sequences</taxon>
        <taxon>metagenomes</taxon>
        <taxon>ecological metagenomes</taxon>
    </lineage>
</organism>
<name>A0A644ZEB6_9ZZZZ</name>
<accession>A0A644ZEB6</accession>
<dbReference type="EMBL" id="VSSQ01008352">
    <property type="protein sequence ID" value="MPM38638.1"/>
    <property type="molecule type" value="Genomic_DNA"/>
</dbReference>
<protein>
    <submittedName>
        <fullName evidence="1">Uncharacterized protein</fullName>
    </submittedName>
</protein>
<evidence type="ECO:0000313" key="1">
    <source>
        <dbReference type="EMBL" id="MPM38638.1"/>
    </source>
</evidence>
<dbReference type="AlphaFoldDB" id="A0A644ZEB6"/>
<proteinExistence type="predicted"/>
<comment type="caution">
    <text evidence="1">The sequence shown here is derived from an EMBL/GenBank/DDBJ whole genome shotgun (WGS) entry which is preliminary data.</text>
</comment>
<reference evidence="1" key="1">
    <citation type="submission" date="2019-08" db="EMBL/GenBank/DDBJ databases">
        <authorList>
            <person name="Kucharzyk K."/>
            <person name="Murdoch R.W."/>
            <person name="Higgins S."/>
            <person name="Loffler F."/>
        </authorList>
    </citation>
    <scope>NUCLEOTIDE SEQUENCE</scope>
</reference>